<dbReference type="AlphaFoldDB" id="A0A0J1JSZ1"/>
<comment type="caution">
    <text evidence="3">The sequence shown here is derived from an EMBL/GenBank/DDBJ whole genome shotgun (WGS) entry which is preliminary data.</text>
</comment>
<dbReference type="Proteomes" id="UP000036097">
    <property type="component" value="Unassembled WGS sequence"/>
</dbReference>
<dbReference type="SUPFAM" id="SSF48452">
    <property type="entry name" value="TPR-like"/>
    <property type="match status" value="2"/>
</dbReference>
<feature type="domain" description="PelB C-terminal" evidence="2">
    <location>
        <begin position="870"/>
        <end position="1171"/>
    </location>
</feature>
<dbReference type="Pfam" id="PF13429">
    <property type="entry name" value="TPR_15"/>
    <property type="match status" value="1"/>
</dbReference>
<evidence type="ECO:0000259" key="2">
    <source>
        <dbReference type="Pfam" id="PF24604"/>
    </source>
</evidence>
<dbReference type="Gene3D" id="1.25.40.10">
    <property type="entry name" value="Tetratricopeptide repeat domain"/>
    <property type="match status" value="2"/>
</dbReference>
<keyword evidence="1" id="KW-0812">Transmembrane</keyword>
<evidence type="ECO:0000313" key="4">
    <source>
        <dbReference type="Proteomes" id="UP000036097"/>
    </source>
</evidence>
<dbReference type="InterPro" id="IPR011990">
    <property type="entry name" value="TPR-like_helical_dom_sf"/>
</dbReference>
<gene>
    <name evidence="3" type="ORF">ABT56_11730</name>
</gene>
<dbReference type="STRING" id="1195763.ABT56_11730"/>
<dbReference type="SMART" id="SM00028">
    <property type="entry name" value="TPR"/>
    <property type="match status" value="3"/>
</dbReference>
<evidence type="ECO:0000313" key="3">
    <source>
        <dbReference type="EMBL" id="KLV05382.1"/>
    </source>
</evidence>
<dbReference type="OrthoDB" id="8565469at2"/>
<dbReference type="PATRIC" id="fig|1195763.3.peg.2473"/>
<dbReference type="InterPro" id="IPR019734">
    <property type="entry name" value="TPR_rpt"/>
</dbReference>
<protein>
    <recommendedName>
        <fullName evidence="2">PelB C-terminal domain-containing protein</fullName>
    </recommendedName>
</protein>
<evidence type="ECO:0000256" key="1">
    <source>
        <dbReference type="SAM" id="Phobius"/>
    </source>
</evidence>
<dbReference type="InterPro" id="IPR057306">
    <property type="entry name" value="B-barrel_PelB_C"/>
</dbReference>
<name>A0A0J1JSZ1_9GAMM</name>
<dbReference type="Pfam" id="PF24604">
    <property type="entry name" value="B-barrel_PelB_C"/>
    <property type="match status" value="1"/>
</dbReference>
<proteinExistence type="predicted"/>
<organism evidence="3 4">
    <name type="scientific">Photobacterium aquae</name>
    <dbReference type="NCBI Taxonomy" id="1195763"/>
    <lineage>
        <taxon>Bacteria</taxon>
        <taxon>Pseudomonadati</taxon>
        <taxon>Pseudomonadota</taxon>
        <taxon>Gammaproteobacteria</taxon>
        <taxon>Vibrionales</taxon>
        <taxon>Vibrionaceae</taxon>
        <taxon>Photobacterium</taxon>
    </lineage>
</organism>
<accession>A0A0J1JSZ1</accession>
<sequence>MARKNKNKANQKPRARLINKLTLVVLTATSLWALWLVAPTKSMLIQLIARSSSPEVSLAFLQQLYASDPQNRDIVKQLVANYRAMGDLEHASELIESILYNSDGERDWAALKTYLNLLLEQSYTDDPIKKQQATEQILALLAQIDYIPDPELARIYANTAIAFSQPLKGMDLLSPHIHSGQTSYQELINLALQSEDYTASLKYQLDAFREFDNIEQATALFDMLIATAQPELSRNIILAYHGKLHDDPSFLQASIDHSRRIGNWDVTLIQSERLLAIAPSIDRYARAAQDAMSIGNISAAALFLQKAIAIEPRTSEYVLLHDIYRWQGDVDKALAISIKLLARQPTEKQIRDGIDESRALGDIYHEGIFYNQLALSNLIQPAEYNAWMNAIEKAEGTDKALASIKRLANMRPRDSALISHIARLYSYLDNHSAVARQWQKLRPLRRPTLNEAERFANAYIMLNEPKLALNTLTAPNDWIDADEDYLEAVSSLAWETGNRPLSEQSQNQLATLASDNLDTYRYINLLSPLDDSGVEKLTKLYQKTGNTELLLAAMRASTKPEYKDRLISLLLLAKEHPELDEHLEILGFRAQLALLDNKDPQAEALFNQILKIDPSNASAVSNLIWLALKHNDKDSLARLYDSYKAPLSGNSDLWLAFASASQQLGRGHEASTWYEKVLQQESNDPAIILNYASLLEQQGQAEKAYQLRRYVLTQQAKTLLTLPGGDTSYRSLIALFVDDKTAKAMSTSATLAAPSDSRIAEWFGYLLADNQAEQLLFWQQQTALRQYQLPDWQRLSLALQQKDKHKVEAILSQSLNLPEADENVALQFTGRHQEAWQQGQELIGTMADKTAENQLRRVHVLQHPNKTHSVRAQRADITQWDITRYSLDYYRPHYDGYWRLGTDWQQADTPDLIRGTDIDDEYRLRGKYHYQLSEGFWNIGIDLANGVGDQRLGFNAAYQTALDDYWQAGIEFGLNNHIEASQLLAIAGQDTRLGFNATYQPTAREALTMQLNYHWLSTRFGDDIGHGFDINIRATERLFFADPEWQLYADATLQNITHDDAPLSGFNQWQQGPQPLTSQDFIESKYQRVAIGQRVSHGEPGQPGATVPSPRYWFDSSLGYNIINSRADVTLSAGLGWRIVGNDELYITTDWQSQDRNGEESLRFSVGYYYSF</sequence>
<keyword evidence="1" id="KW-1133">Transmembrane helix</keyword>
<keyword evidence="1" id="KW-0472">Membrane</keyword>
<feature type="transmembrane region" description="Helical" evidence="1">
    <location>
        <begin position="21"/>
        <end position="38"/>
    </location>
</feature>
<dbReference type="EMBL" id="LDOT01000014">
    <property type="protein sequence ID" value="KLV05382.1"/>
    <property type="molecule type" value="Genomic_DNA"/>
</dbReference>
<dbReference type="RefSeq" id="WP_047879065.1">
    <property type="nucleotide sequence ID" value="NZ_LDOT01000014.1"/>
</dbReference>
<keyword evidence="4" id="KW-1185">Reference proteome</keyword>
<reference evidence="3 4" key="1">
    <citation type="submission" date="2015-05" db="EMBL/GenBank/DDBJ databases">
        <title>Photobacterium galathea sp. nov.</title>
        <authorList>
            <person name="Machado H."/>
            <person name="Gram L."/>
        </authorList>
    </citation>
    <scope>NUCLEOTIDE SEQUENCE [LARGE SCALE GENOMIC DNA]</scope>
    <source>
        <strain evidence="3 4">CGMCC 1.12159</strain>
    </source>
</reference>